<feature type="domain" description="Fumarylacetoacetase-like C-terminal" evidence="2">
    <location>
        <begin position="31"/>
        <end position="233"/>
    </location>
</feature>
<evidence type="ECO:0000259" key="2">
    <source>
        <dbReference type="Pfam" id="PF01557"/>
    </source>
</evidence>
<dbReference type="EMBL" id="FXAT01000016">
    <property type="protein sequence ID" value="SMG60409.1"/>
    <property type="molecule type" value="Genomic_DNA"/>
</dbReference>
<proteinExistence type="predicted"/>
<dbReference type="Gene3D" id="3.90.850.10">
    <property type="entry name" value="Fumarylacetoacetase-like, C-terminal domain"/>
    <property type="match status" value="1"/>
</dbReference>
<dbReference type="GO" id="GO:0018773">
    <property type="term" value="F:acetylpyruvate hydrolase activity"/>
    <property type="evidence" value="ECO:0007669"/>
    <property type="project" value="TreeGrafter"/>
</dbReference>
<dbReference type="STRING" id="1515439.SAMN06265784_11672"/>
<dbReference type="SUPFAM" id="SSF56529">
    <property type="entry name" value="FAH"/>
    <property type="match status" value="1"/>
</dbReference>
<evidence type="ECO:0000313" key="4">
    <source>
        <dbReference type="Proteomes" id="UP000193228"/>
    </source>
</evidence>
<dbReference type="GO" id="GO:0046872">
    <property type="term" value="F:metal ion binding"/>
    <property type="evidence" value="ECO:0007669"/>
    <property type="project" value="UniProtKB-KW"/>
</dbReference>
<organism evidence="3 4">
    <name type="scientific">Paraburkholderia susongensis</name>
    <dbReference type="NCBI Taxonomy" id="1515439"/>
    <lineage>
        <taxon>Bacteria</taxon>
        <taxon>Pseudomonadati</taxon>
        <taxon>Pseudomonadota</taxon>
        <taxon>Betaproteobacteria</taxon>
        <taxon>Burkholderiales</taxon>
        <taxon>Burkholderiaceae</taxon>
        <taxon>Paraburkholderia</taxon>
    </lineage>
</organism>
<dbReference type="AlphaFoldDB" id="A0A1X7M4U3"/>
<protein>
    <submittedName>
        <fullName evidence="3">Fumarylpyruvate hydrolase</fullName>
    </submittedName>
</protein>
<sequence length="242" mass="25953">MNNQMDLAVPASPLYSLTVHGSEKRFPVNRIFCVGRNYAAHAREMGKDPERDPPFFFMKPASAIVDASAPVSVPYPSMTSNYQYEIELVVAVGKGGFEIPASQALNHVFGYAVGLDMTRRDLQLAARDAGRPWEFGKSFSNSAPVGALHPVGKAGHVTSAAIELTVNGSTRQASDVAKLIWSTAECIAHLSLHEPLRPGDLIMTGTPEGVGPVVVGDVMRGRIDGLPEVVVTVIQQKMEAAQ</sequence>
<keyword evidence="3" id="KW-0670">Pyruvate</keyword>
<keyword evidence="1" id="KW-0479">Metal-binding</keyword>
<reference evidence="4" key="1">
    <citation type="submission" date="2017-04" db="EMBL/GenBank/DDBJ databases">
        <authorList>
            <person name="Varghese N."/>
            <person name="Submissions S."/>
        </authorList>
    </citation>
    <scope>NUCLEOTIDE SEQUENCE [LARGE SCALE GENOMIC DNA]</scope>
    <source>
        <strain evidence="4">LMG 29540</strain>
    </source>
</reference>
<evidence type="ECO:0000256" key="1">
    <source>
        <dbReference type="ARBA" id="ARBA00022723"/>
    </source>
</evidence>
<dbReference type="Pfam" id="PF01557">
    <property type="entry name" value="FAA_hydrolase"/>
    <property type="match status" value="1"/>
</dbReference>
<evidence type="ECO:0000313" key="3">
    <source>
        <dbReference type="EMBL" id="SMG60409.1"/>
    </source>
</evidence>
<keyword evidence="3" id="KW-0378">Hydrolase</keyword>
<dbReference type="InterPro" id="IPR011234">
    <property type="entry name" value="Fumarylacetoacetase-like_C"/>
</dbReference>
<dbReference type="PANTHER" id="PTHR11820">
    <property type="entry name" value="ACYLPYRUVASE"/>
    <property type="match status" value="1"/>
</dbReference>
<accession>A0A1X7M4U3</accession>
<dbReference type="InterPro" id="IPR036663">
    <property type="entry name" value="Fumarylacetoacetase_C_sf"/>
</dbReference>
<dbReference type="PANTHER" id="PTHR11820:SF90">
    <property type="entry name" value="FLUTATHIONE S-TRANSFERASE"/>
    <property type="match status" value="1"/>
</dbReference>
<dbReference type="Proteomes" id="UP000193228">
    <property type="component" value="Unassembled WGS sequence"/>
</dbReference>
<name>A0A1X7M4U3_9BURK</name>
<gene>
    <name evidence="3" type="ORF">SAMN06265784_11672</name>
</gene>
<keyword evidence="4" id="KW-1185">Reference proteome</keyword>